<accession>A0AAD8G363</accession>
<dbReference type="PANTHER" id="PTHR10334">
    <property type="entry name" value="CYSTEINE-RICH SECRETORY PROTEIN-RELATED"/>
    <property type="match status" value="1"/>
</dbReference>
<comment type="similarity">
    <text evidence="1">Belongs to the CRISP family.</text>
</comment>
<sequence length="318" mass="35594">MLSLFLITLCWFVILHGRKTDYSPGEIQILLDLHNNYRKRAVPEAANMMRLEWQDELASMAQDWADVCGFEHGHPKRDELPFNGIGQNLNKFTSTNLARLNSVEARTVQAVQAWWDEERWYNYESSSCTGPICGHYTQLVWARTQYVGCGYLNGSRCPGMFTYVVCNYGPMGNKGLDPKVPYIKGKACSKCDSGHGWCDDGLCIECPGGNCEACENSDSRFCSTLYEPNCGIIRPELCRAQCRHCAPFRNTTNTRKCCAGKICHNKGYLNTEGCHCVCKNGYSGNHCEHGAGNIIGSCWSMLLVLALVSLLYLLNLNC</sequence>
<reference evidence="5" key="1">
    <citation type="submission" date="2022-02" db="EMBL/GenBank/DDBJ databases">
        <title>Atlantic sturgeon de novo genome assembly.</title>
        <authorList>
            <person name="Stock M."/>
            <person name="Klopp C."/>
            <person name="Guiguen Y."/>
            <person name="Cabau C."/>
            <person name="Parinello H."/>
            <person name="Santidrian Yebra-Pimentel E."/>
            <person name="Kuhl H."/>
            <person name="Dirks R.P."/>
            <person name="Guessner J."/>
            <person name="Wuertz S."/>
            <person name="Du K."/>
            <person name="Schartl M."/>
        </authorList>
    </citation>
    <scope>NUCLEOTIDE SEQUENCE</scope>
    <source>
        <strain evidence="5">STURGEONOMICS-FGT-2020</strain>
        <tissue evidence="5">Whole blood</tissue>
    </source>
</reference>
<dbReference type="PRINTS" id="PR00837">
    <property type="entry name" value="V5TPXLIKE"/>
</dbReference>
<dbReference type="Proteomes" id="UP001230051">
    <property type="component" value="Unassembled WGS sequence"/>
</dbReference>
<keyword evidence="2" id="KW-1133">Transmembrane helix</keyword>
<feature type="domain" description="SCP" evidence="4">
    <location>
        <begin position="25"/>
        <end position="176"/>
    </location>
</feature>
<name>A0AAD8G363_ACIOX</name>
<feature type="signal peptide" evidence="3">
    <location>
        <begin position="1"/>
        <end position="17"/>
    </location>
</feature>
<keyword evidence="3" id="KW-0732">Signal</keyword>
<dbReference type="EMBL" id="JAGXEW010000015">
    <property type="protein sequence ID" value="KAK1163411.1"/>
    <property type="molecule type" value="Genomic_DNA"/>
</dbReference>
<dbReference type="InterPro" id="IPR014044">
    <property type="entry name" value="CAP_dom"/>
</dbReference>
<comment type="caution">
    <text evidence="5">The sequence shown here is derived from an EMBL/GenBank/DDBJ whole genome shotgun (WGS) entry which is preliminary data.</text>
</comment>
<dbReference type="PRINTS" id="PR00838">
    <property type="entry name" value="V5ALLERGEN"/>
</dbReference>
<dbReference type="InterPro" id="IPR018244">
    <property type="entry name" value="Allrgn_V5/Tpx1_CS"/>
</dbReference>
<evidence type="ECO:0000313" key="6">
    <source>
        <dbReference type="Proteomes" id="UP001230051"/>
    </source>
</evidence>
<organism evidence="5 6">
    <name type="scientific">Acipenser oxyrinchus oxyrinchus</name>
    <dbReference type="NCBI Taxonomy" id="40147"/>
    <lineage>
        <taxon>Eukaryota</taxon>
        <taxon>Metazoa</taxon>
        <taxon>Chordata</taxon>
        <taxon>Craniata</taxon>
        <taxon>Vertebrata</taxon>
        <taxon>Euteleostomi</taxon>
        <taxon>Actinopterygii</taxon>
        <taxon>Chondrostei</taxon>
        <taxon>Acipenseriformes</taxon>
        <taxon>Acipenseridae</taxon>
        <taxon>Acipenser</taxon>
    </lineage>
</organism>
<dbReference type="AlphaFoldDB" id="A0AAD8G363"/>
<dbReference type="SUPFAM" id="SSF55797">
    <property type="entry name" value="PR-1-like"/>
    <property type="match status" value="1"/>
</dbReference>
<keyword evidence="2" id="KW-0472">Membrane</keyword>
<proteinExistence type="inferred from homology"/>
<feature type="transmembrane region" description="Helical" evidence="2">
    <location>
        <begin position="294"/>
        <end position="314"/>
    </location>
</feature>
<dbReference type="Gene3D" id="3.40.33.10">
    <property type="entry name" value="CAP"/>
    <property type="match status" value="1"/>
</dbReference>
<feature type="chain" id="PRO_5042033351" evidence="3">
    <location>
        <begin position="18"/>
        <end position="318"/>
    </location>
</feature>
<gene>
    <name evidence="5" type="primary">CRISPLD1</name>
    <name evidence="5" type="ORF">AOXY_G16892</name>
</gene>
<evidence type="ECO:0000256" key="2">
    <source>
        <dbReference type="SAM" id="Phobius"/>
    </source>
</evidence>
<dbReference type="InterPro" id="IPR001283">
    <property type="entry name" value="CRISP-related"/>
</dbReference>
<protein>
    <submittedName>
        <fullName evidence="5">Scoloptoxin SSD976-like isoform X2</fullName>
    </submittedName>
</protein>
<dbReference type="PROSITE" id="PS01009">
    <property type="entry name" value="CRISP_1"/>
    <property type="match status" value="1"/>
</dbReference>
<dbReference type="GO" id="GO:0005576">
    <property type="term" value="C:extracellular region"/>
    <property type="evidence" value="ECO:0007669"/>
    <property type="project" value="InterPro"/>
</dbReference>
<evidence type="ECO:0000259" key="4">
    <source>
        <dbReference type="SMART" id="SM00198"/>
    </source>
</evidence>
<keyword evidence="2" id="KW-0812">Transmembrane</keyword>
<evidence type="ECO:0000313" key="5">
    <source>
        <dbReference type="EMBL" id="KAK1163411.1"/>
    </source>
</evidence>
<dbReference type="InterPro" id="IPR035940">
    <property type="entry name" value="CAP_sf"/>
</dbReference>
<dbReference type="InterPro" id="IPR002413">
    <property type="entry name" value="V5_allergen-like"/>
</dbReference>
<keyword evidence="6" id="KW-1185">Reference proteome</keyword>
<dbReference type="SMART" id="SM00198">
    <property type="entry name" value="SCP"/>
    <property type="match status" value="1"/>
</dbReference>
<evidence type="ECO:0000256" key="1">
    <source>
        <dbReference type="ARBA" id="ARBA00009923"/>
    </source>
</evidence>
<dbReference type="CDD" id="cd05380">
    <property type="entry name" value="CAP_euk"/>
    <property type="match status" value="1"/>
</dbReference>
<dbReference type="Pfam" id="PF00188">
    <property type="entry name" value="CAP"/>
    <property type="match status" value="1"/>
</dbReference>
<evidence type="ECO:0000256" key="3">
    <source>
        <dbReference type="SAM" id="SignalP"/>
    </source>
</evidence>